<dbReference type="CDD" id="cd01895">
    <property type="entry name" value="EngA2"/>
    <property type="match status" value="1"/>
</dbReference>
<dbReference type="FunFam" id="3.30.300.20:FF:000004">
    <property type="entry name" value="GTPase Der"/>
    <property type="match status" value="1"/>
</dbReference>
<dbReference type="Gene3D" id="3.40.50.300">
    <property type="entry name" value="P-loop containing nucleotide triphosphate hydrolases"/>
    <property type="match status" value="2"/>
</dbReference>
<sequence length="443" mass="49747">MEQYGTVALVGSPSSGKSTLFNRLSDSRQEITGRQFGITRDRNYGTGHWLDKEFTLIDTGGVTGENIPFQKEVQAQVELGCQQADLILFVVDGRAGLTNNDVFVAKKLYPYREKVMLVVNKIDDNTLLGNAYDFYQLGFDNPYPISAEHGIGLGDMLDDIIARLPKVESDPYKDCLTFALLGRPNVGKSSMANKIIGTNRVITSPMSGTTRDSVDIQFEREGKKYVMIDTAGIKRPGKVEEDLDKFAVIRSADAAKRADIILLLVDASEGLVSQDIHVSSYAIDNHKPVIIVVNKWDLVNHTQDAQKKFETELRTFFKFLNYAPVVFVSALTGSNIQKIFNAMNAVDENMHKTIPSSLLNSVILKAQMDNEAPDFNGGRLKISYCTQSKDVPPTFVMFCNNPNYFHFSYQRYLENVIRTQFGFDNCPIRLLIRSKRDDMLKKN</sequence>
<feature type="domain" description="EngA-type G" evidence="11">
    <location>
        <begin position="176"/>
        <end position="351"/>
    </location>
</feature>
<evidence type="ECO:0000256" key="9">
    <source>
        <dbReference type="PROSITE-ProRule" id="PRU01049"/>
    </source>
</evidence>
<dbReference type="KEGG" id="trc:DYE49_03640"/>
<comment type="function">
    <text evidence="8 10">GTPase that plays an essential role in the late steps of ribosome biogenesis.</text>
</comment>
<dbReference type="PROSITE" id="PS51712">
    <property type="entry name" value="G_ENGA"/>
    <property type="match status" value="1"/>
</dbReference>
<dbReference type="NCBIfam" id="TIGR03594">
    <property type="entry name" value="GTPase_EngA"/>
    <property type="match status" value="1"/>
</dbReference>
<evidence type="ECO:0000256" key="1">
    <source>
        <dbReference type="ARBA" id="ARBA00008279"/>
    </source>
</evidence>
<comment type="subunit">
    <text evidence="8">Associates with the 50S ribosomal subunit.</text>
</comment>
<evidence type="ECO:0000256" key="3">
    <source>
        <dbReference type="ARBA" id="ARBA00022517"/>
    </source>
</evidence>
<feature type="binding site" evidence="8">
    <location>
        <begin position="182"/>
        <end position="189"/>
    </location>
    <ligand>
        <name>GTP</name>
        <dbReference type="ChEBI" id="CHEBI:37565"/>
        <label>2</label>
    </ligand>
</feature>
<dbReference type="FunFam" id="3.40.50.300:FF:000040">
    <property type="entry name" value="GTPase Der"/>
    <property type="match status" value="1"/>
</dbReference>
<dbReference type="HAMAP" id="MF_00195">
    <property type="entry name" value="GTPase_Der"/>
    <property type="match status" value="1"/>
</dbReference>
<dbReference type="PANTHER" id="PTHR43834:SF6">
    <property type="entry name" value="GTPASE DER"/>
    <property type="match status" value="1"/>
</dbReference>
<proteinExistence type="inferred from homology"/>
<dbReference type="Gene3D" id="3.30.300.20">
    <property type="match status" value="1"/>
</dbReference>
<evidence type="ECO:0000256" key="6">
    <source>
        <dbReference type="ARBA" id="ARBA00023134"/>
    </source>
</evidence>
<organism evidence="12 13">
    <name type="scientific">Treponema rectale</name>
    <dbReference type="NCBI Taxonomy" id="744512"/>
    <lineage>
        <taxon>Bacteria</taxon>
        <taxon>Pseudomonadati</taxon>
        <taxon>Spirochaetota</taxon>
        <taxon>Spirochaetia</taxon>
        <taxon>Spirochaetales</taxon>
        <taxon>Treponemataceae</taxon>
        <taxon>Treponema</taxon>
    </lineage>
</organism>
<comment type="caution">
    <text evidence="8">Lacks conserved residue(s) required for the propagation of feature annotation.</text>
</comment>
<gene>
    <name evidence="8" type="primary">der</name>
    <name evidence="12" type="ORF">DYE49_03640</name>
</gene>
<evidence type="ECO:0000313" key="13">
    <source>
        <dbReference type="Proteomes" id="UP000593591"/>
    </source>
</evidence>
<feature type="binding site" evidence="8">
    <location>
        <begin position="294"/>
        <end position="297"/>
    </location>
    <ligand>
        <name>GTP</name>
        <dbReference type="ChEBI" id="CHEBI:37565"/>
        <label>2</label>
    </ligand>
</feature>
<evidence type="ECO:0000259" key="11">
    <source>
        <dbReference type="PROSITE" id="PS51712"/>
    </source>
</evidence>
<dbReference type="PIRSF" id="PIRSF006485">
    <property type="entry name" value="GTP-binding_EngA"/>
    <property type="match status" value="1"/>
</dbReference>
<dbReference type="InterPro" id="IPR015946">
    <property type="entry name" value="KH_dom-like_a/b"/>
</dbReference>
<dbReference type="InterPro" id="IPR005225">
    <property type="entry name" value="Small_GTP-bd"/>
</dbReference>
<keyword evidence="4 10" id="KW-0677">Repeat</keyword>
<dbReference type="GO" id="GO:0005525">
    <property type="term" value="F:GTP binding"/>
    <property type="evidence" value="ECO:0007669"/>
    <property type="project" value="UniProtKB-UniRule"/>
</dbReference>
<reference evidence="12 13" key="1">
    <citation type="submission" date="2018-08" db="EMBL/GenBank/DDBJ databases">
        <title>The first complete genome of Treponema rectale (CHPAT), a commensal spirochete of the bovine rectum.</title>
        <authorList>
            <person name="Staton G.J."/>
            <person name="Clegg S.R."/>
            <person name="Carter S.D."/>
            <person name="Radford A.D."/>
            <person name="Darby A."/>
            <person name="Hall N."/>
            <person name="Birtles R.J."/>
            <person name="Evans N.J."/>
        </authorList>
    </citation>
    <scope>NUCLEOTIDE SEQUENCE [LARGE SCALE GENOMIC DNA]</scope>
    <source>
        <strain evidence="12 13">CHPA</strain>
    </source>
</reference>
<evidence type="ECO:0000256" key="5">
    <source>
        <dbReference type="ARBA" id="ARBA00022741"/>
    </source>
</evidence>
<dbReference type="InterPro" id="IPR016484">
    <property type="entry name" value="GTPase_Der"/>
</dbReference>
<keyword evidence="5 8" id="KW-0547">Nucleotide-binding</keyword>
<evidence type="ECO:0000313" key="12">
    <source>
        <dbReference type="EMBL" id="QOS39597.1"/>
    </source>
</evidence>
<name>A0A7M1XJJ0_9SPIR</name>
<dbReference type="GO" id="GO:0042254">
    <property type="term" value="P:ribosome biogenesis"/>
    <property type="evidence" value="ECO:0007669"/>
    <property type="project" value="UniProtKB-KW"/>
</dbReference>
<evidence type="ECO:0000256" key="4">
    <source>
        <dbReference type="ARBA" id="ARBA00022737"/>
    </source>
</evidence>
<dbReference type="PRINTS" id="PR00326">
    <property type="entry name" value="GTP1OBG"/>
</dbReference>
<feature type="binding site" evidence="8">
    <location>
        <begin position="229"/>
        <end position="233"/>
    </location>
    <ligand>
        <name>GTP</name>
        <dbReference type="ChEBI" id="CHEBI:37565"/>
        <label>2</label>
    </ligand>
</feature>
<dbReference type="Pfam" id="PF14714">
    <property type="entry name" value="KH_dom-like"/>
    <property type="match status" value="1"/>
</dbReference>
<dbReference type="GO" id="GO:0043022">
    <property type="term" value="F:ribosome binding"/>
    <property type="evidence" value="ECO:0007669"/>
    <property type="project" value="TreeGrafter"/>
</dbReference>
<evidence type="ECO:0000256" key="8">
    <source>
        <dbReference type="HAMAP-Rule" id="MF_00195"/>
    </source>
</evidence>
<accession>A0A7M1XJJ0</accession>
<keyword evidence="3 8" id="KW-0690">Ribosome biogenesis</keyword>
<evidence type="ECO:0000256" key="2">
    <source>
        <dbReference type="ARBA" id="ARBA00020953"/>
    </source>
</evidence>
<feature type="binding site" evidence="8">
    <location>
        <begin position="58"/>
        <end position="62"/>
    </location>
    <ligand>
        <name>GTP</name>
        <dbReference type="ChEBI" id="CHEBI:37565"/>
        <label>1</label>
    </ligand>
</feature>
<dbReference type="InterPro" id="IPR032859">
    <property type="entry name" value="KH_dom-like"/>
</dbReference>
<dbReference type="InterPro" id="IPR006073">
    <property type="entry name" value="GTP-bd"/>
</dbReference>
<dbReference type="Proteomes" id="UP000593591">
    <property type="component" value="Chromosome"/>
</dbReference>
<dbReference type="AlphaFoldDB" id="A0A7M1XJJ0"/>
<protein>
    <recommendedName>
        <fullName evidence="2 8">GTPase Der</fullName>
    </recommendedName>
    <alternativeName>
        <fullName evidence="7 8">GTP-binding protein EngA</fullName>
    </alternativeName>
</protein>
<dbReference type="EMBL" id="CP031517">
    <property type="protein sequence ID" value="QOS39597.1"/>
    <property type="molecule type" value="Genomic_DNA"/>
</dbReference>
<feature type="binding site" evidence="8">
    <location>
        <begin position="120"/>
        <end position="123"/>
    </location>
    <ligand>
        <name>GTP</name>
        <dbReference type="ChEBI" id="CHEBI:37565"/>
        <label>1</label>
    </ligand>
</feature>
<dbReference type="NCBIfam" id="TIGR00231">
    <property type="entry name" value="small_GTP"/>
    <property type="match status" value="2"/>
</dbReference>
<evidence type="ECO:0000256" key="10">
    <source>
        <dbReference type="RuleBase" id="RU004481"/>
    </source>
</evidence>
<dbReference type="Pfam" id="PF01926">
    <property type="entry name" value="MMR_HSR1"/>
    <property type="match status" value="2"/>
</dbReference>
<dbReference type="SUPFAM" id="SSF52540">
    <property type="entry name" value="P-loop containing nucleoside triphosphate hydrolases"/>
    <property type="match status" value="2"/>
</dbReference>
<dbReference type="PANTHER" id="PTHR43834">
    <property type="entry name" value="GTPASE DER"/>
    <property type="match status" value="1"/>
</dbReference>
<evidence type="ECO:0000256" key="7">
    <source>
        <dbReference type="ARBA" id="ARBA00032345"/>
    </source>
</evidence>
<comment type="similarity">
    <text evidence="1 8 9 10">Belongs to the TRAFAC class TrmE-Era-EngA-EngB-Septin-like GTPase superfamily. EngA (Der) GTPase family.</text>
</comment>
<dbReference type="InterPro" id="IPR027417">
    <property type="entry name" value="P-loop_NTPase"/>
</dbReference>
<dbReference type="InterPro" id="IPR031166">
    <property type="entry name" value="G_ENGA"/>
</dbReference>
<keyword evidence="6 8" id="KW-0342">GTP-binding</keyword>
<dbReference type="CDD" id="cd01894">
    <property type="entry name" value="EngA1"/>
    <property type="match status" value="1"/>
</dbReference>